<feature type="transmembrane region" description="Helical" evidence="6">
    <location>
        <begin position="132"/>
        <end position="151"/>
    </location>
</feature>
<keyword evidence="5 6" id="KW-0472">Membrane</keyword>
<dbReference type="PANTHER" id="PTHR30250">
    <property type="entry name" value="PST FAMILY PREDICTED COLANIC ACID TRANSPORTER"/>
    <property type="match status" value="1"/>
</dbReference>
<protein>
    <recommendedName>
        <fullName evidence="8">Polysaccharide biosynthesis protein</fullName>
    </recommendedName>
</protein>
<feature type="transmembrane region" description="Helical" evidence="6">
    <location>
        <begin position="278"/>
        <end position="301"/>
    </location>
</feature>
<accession>A0AB36XKP9</accession>
<reference evidence="7" key="3">
    <citation type="journal article" date="2018" name="Nature">
        <title>A major lineage of non-tailed dsDNA viruses as unrecognized killers of marine bacteria.</title>
        <authorList>
            <person name="Kauffman K.M."/>
            <person name="Hussain F.A."/>
            <person name="Yang J."/>
            <person name="Arevalo P."/>
            <person name="Brown J.M."/>
            <person name="Chang W.K."/>
            <person name="VanInsberghe D."/>
            <person name="Elsherbini J."/>
            <person name="Sharma R.S."/>
            <person name="Cutler M.B."/>
            <person name="Kelly L."/>
            <person name="Polz M.F."/>
        </authorList>
    </citation>
    <scope>NUCLEOTIDE SEQUENCE</scope>
    <source>
        <strain evidence="7">10N.261.52.F7</strain>
    </source>
</reference>
<evidence type="ECO:0000256" key="5">
    <source>
        <dbReference type="ARBA" id="ARBA00023136"/>
    </source>
</evidence>
<feature type="transmembrane region" description="Helical" evidence="6">
    <location>
        <begin position="367"/>
        <end position="388"/>
    </location>
</feature>
<reference key="1">
    <citation type="submission" date="2016-07" db="EMBL/GenBank/DDBJ databases">
        <title>Nontailed viruses are major unrecognized killers of bacteria in the ocean.</title>
        <authorList>
            <person name="Kauffman K."/>
            <person name="Hussain F."/>
            <person name="Yang J."/>
            <person name="Arevalo P."/>
            <person name="Brown J."/>
            <person name="Cutler M."/>
            <person name="Kelly L."/>
            <person name="Polz M.F."/>
        </authorList>
    </citation>
    <scope>NUCLEOTIDE SEQUENCE [LARGE SCALE GENOMIC DNA]</scope>
    <source>
        <strain>10N.261.52.F7</strain>
    </source>
</reference>
<evidence type="ECO:0000256" key="4">
    <source>
        <dbReference type="ARBA" id="ARBA00022989"/>
    </source>
</evidence>
<dbReference type="AlphaFoldDB" id="A0AB36XKP9"/>
<dbReference type="InterPro" id="IPR050833">
    <property type="entry name" value="Poly_Biosynth_Transport"/>
</dbReference>
<keyword evidence="4 6" id="KW-1133">Transmembrane helix</keyword>
<feature type="transmembrane region" description="Helical" evidence="6">
    <location>
        <begin position="307"/>
        <end position="325"/>
    </location>
</feature>
<name>A0AB36XKP9_9VIBR</name>
<feature type="transmembrane region" description="Helical" evidence="6">
    <location>
        <begin position="103"/>
        <end position="120"/>
    </location>
</feature>
<keyword evidence="3 6" id="KW-0812">Transmembrane</keyword>
<keyword evidence="2" id="KW-1003">Cell membrane</keyword>
<sequence>MKVKVSSLFVLERYVKVASGSIYILFLAKYLGADLYGEYSTNLAFIGLFSLLGFSGADGIFQKKLSKSVDHVKTIKSFIFLKSTFIFIGVLAYFIYGSEEYQLFVYFMPFLLSSIFSFSYQGLVYDEKIKNILITSFVVILFSNLFRVYLFTHQLSLHWYALSYSIEAACYPLGYFLQYVSKKKMFNSKLYSIDVIVLIRDSWPLIISTIIVGLFTKLALINLAKYNEPFEVGRFSLLLRVIEGMLIIATSTSVLQLKKLLNAGDKYNEIKNRYIKTMYLVATIVSIIAYVLVSIFIPVVFGQEYEFSANIAFVTSIIVFFNFIGIYNGRLLVVEGYYYFPLIRNTLSLLIFVVYNNMVTQSLESSLLSLLITWVFSSFICMLITGNTRRMLFFEYKK</sequence>
<gene>
    <name evidence="7" type="ORF">BCT99_20125</name>
</gene>
<dbReference type="PANTHER" id="PTHR30250:SF11">
    <property type="entry name" value="O-ANTIGEN TRANSPORTER-RELATED"/>
    <property type="match status" value="1"/>
</dbReference>
<evidence type="ECO:0000256" key="1">
    <source>
        <dbReference type="ARBA" id="ARBA00004651"/>
    </source>
</evidence>
<feature type="transmembrane region" description="Helical" evidence="6">
    <location>
        <begin position="202"/>
        <end position="223"/>
    </location>
</feature>
<evidence type="ECO:0000256" key="6">
    <source>
        <dbReference type="SAM" id="Phobius"/>
    </source>
</evidence>
<reference evidence="7" key="2">
    <citation type="submission" date="2016-07" db="EMBL/GenBank/DDBJ databases">
        <authorList>
            <person name="Kauffman K."/>
            <person name="Arevalo P."/>
            <person name="Polz M.F."/>
        </authorList>
    </citation>
    <scope>NUCLEOTIDE SEQUENCE</scope>
    <source>
        <strain evidence="7">10N.261.52.F7</strain>
    </source>
</reference>
<evidence type="ECO:0000256" key="3">
    <source>
        <dbReference type="ARBA" id="ARBA00022692"/>
    </source>
</evidence>
<organism evidence="7">
    <name type="scientific">Vibrio lentus</name>
    <dbReference type="NCBI Taxonomy" id="136468"/>
    <lineage>
        <taxon>Bacteria</taxon>
        <taxon>Pseudomonadati</taxon>
        <taxon>Pseudomonadota</taxon>
        <taxon>Gammaproteobacteria</taxon>
        <taxon>Vibrionales</taxon>
        <taxon>Vibrionaceae</taxon>
        <taxon>Vibrio</taxon>
    </lineage>
</organism>
<dbReference type="GO" id="GO:0005886">
    <property type="term" value="C:plasma membrane"/>
    <property type="evidence" value="ECO:0007669"/>
    <property type="project" value="UniProtKB-SubCell"/>
</dbReference>
<feature type="transmembrane region" description="Helical" evidence="6">
    <location>
        <begin position="337"/>
        <end position="355"/>
    </location>
</feature>
<dbReference type="EMBL" id="MCXM01000016">
    <property type="protein sequence ID" value="PMK46293.1"/>
    <property type="molecule type" value="Genomic_DNA"/>
</dbReference>
<comment type="subcellular location">
    <subcellularLocation>
        <location evidence="1">Cell membrane</location>
        <topology evidence="1">Multi-pass membrane protein</topology>
    </subcellularLocation>
</comment>
<proteinExistence type="predicted"/>
<feature type="transmembrane region" description="Helical" evidence="6">
    <location>
        <begin position="235"/>
        <end position="257"/>
    </location>
</feature>
<dbReference type="RefSeq" id="WP_102279119.1">
    <property type="nucleotide sequence ID" value="NZ_JAJGZN020000005.1"/>
</dbReference>
<feature type="transmembrane region" description="Helical" evidence="6">
    <location>
        <begin position="39"/>
        <end position="57"/>
    </location>
</feature>
<comment type="caution">
    <text evidence="7">The sequence shown here is derived from an EMBL/GenBank/DDBJ whole genome shotgun (WGS) entry which is preliminary data.</text>
</comment>
<evidence type="ECO:0000256" key="2">
    <source>
        <dbReference type="ARBA" id="ARBA00022475"/>
    </source>
</evidence>
<evidence type="ECO:0008006" key="8">
    <source>
        <dbReference type="Google" id="ProtNLM"/>
    </source>
</evidence>
<feature type="transmembrane region" description="Helical" evidence="6">
    <location>
        <begin position="157"/>
        <end position="181"/>
    </location>
</feature>
<feature type="transmembrane region" description="Helical" evidence="6">
    <location>
        <begin position="78"/>
        <end position="97"/>
    </location>
</feature>
<evidence type="ECO:0000313" key="7">
    <source>
        <dbReference type="EMBL" id="PMK46293.1"/>
    </source>
</evidence>